<evidence type="ECO:0008006" key="3">
    <source>
        <dbReference type="Google" id="ProtNLM"/>
    </source>
</evidence>
<sequence>MKRQSNEWRHYRLPRKSKVCQNPSNVKVMVILVYDCDGVILTLTIPRQQTVSVQYYCSFLEHTLRPALRKKWRHFLQNPPIILQDNARPHAAQAVADLFD</sequence>
<dbReference type="AlphaFoldDB" id="A0A2J7QUV0"/>
<proteinExistence type="predicted"/>
<keyword evidence="2" id="KW-1185">Reference proteome</keyword>
<protein>
    <recommendedName>
        <fullName evidence="3">Tc1-like transposase DDE domain-containing protein</fullName>
    </recommendedName>
</protein>
<gene>
    <name evidence="1" type="ORF">B7P43_G10097</name>
</gene>
<evidence type="ECO:0000313" key="2">
    <source>
        <dbReference type="Proteomes" id="UP000235965"/>
    </source>
</evidence>
<dbReference type="Gene3D" id="3.30.420.10">
    <property type="entry name" value="Ribonuclease H-like superfamily/Ribonuclease H"/>
    <property type="match status" value="1"/>
</dbReference>
<dbReference type="InterPro" id="IPR001888">
    <property type="entry name" value="Transposase_1"/>
</dbReference>
<dbReference type="Proteomes" id="UP000235965">
    <property type="component" value="Unassembled WGS sequence"/>
</dbReference>
<organism evidence="1 2">
    <name type="scientific">Cryptotermes secundus</name>
    <dbReference type="NCBI Taxonomy" id="105785"/>
    <lineage>
        <taxon>Eukaryota</taxon>
        <taxon>Metazoa</taxon>
        <taxon>Ecdysozoa</taxon>
        <taxon>Arthropoda</taxon>
        <taxon>Hexapoda</taxon>
        <taxon>Insecta</taxon>
        <taxon>Pterygota</taxon>
        <taxon>Neoptera</taxon>
        <taxon>Polyneoptera</taxon>
        <taxon>Dictyoptera</taxon>
        <taxon>Blattodea</taxon>
        <taxon>Blattoidea</taxon>
        <taxon>Termitoidae</taxon>
        <taxon>Kalotermitidae</taxon>
        <taxon>Cryptotermitinae</taxon>
        <taxon>Cryptotermes</taxon>
    </lineage>
</organism>
<dbReference type="InParanoid" id="A0A2J7QUV0"/>
<dbReference type="EMBL" id="NEVH01010480">
    <property type="protein sequence ID" value="PNF32359.1"/>
    <property type="molecule type" value="Genomic_DNA"/>
</dbReference>
<dbReference type="PANTHER" id="PTHR46060">
    <property type="entry name" value="MARINER MOS1 TRANSPOSASE-LIKE PROTEIN"/>
    <property type="match status" value="1"/>
</dbReference>
<comment type="caution">
    <text evidence="1">The sequence shown here is derived from an EMBL/GenBank/DDBJ whole genome shotgun (WGS) entry which is preliminary data.</text>
</comment>
<dbReference type="STRING" id="105785.A0A2J7QUV0"/>
<name>A0A2J7QUV0_9NEOP</name>
<dbReference type="PANTHER" id="PTHR46060:SF1">
    <property type="entry name" value="MARINER MOS1 TRANSPOSASE-LIKE PROTEIN"/>
    <property type="match status" value="1"/>
</dbReference>
<dbReference type="GO" id="GO:0003676">
    <property type="term" value="F:nucleic acid binding"/>
    <property type="evidence" value="ECO:0007669"/>
    <property type="project" value="InterPro"/>
</dbReference>
<reference evidence="1 2" key="1">
    <citation type="submission" date="2017-12" db="EMBL/GenBank/DDBJ databases">
        <title>Hemimetabolous genomes reveal molecular basis of termite eusociality.</title>
        <authorList>
            <person name="Harrison M.C."/>
            <person name="Jongepier E."/>
            <person name="Robertson H.M."/>
            <person name="Arning N."/>
            <person name="Bitard-Feildel T."/>
            <person name="Chao H."/>
            <person name="Childers C.P."/>
            <person name="Dinh H."/>
            <person name="Doddapaneni H."/>
            <person name="Dugan S."/>
            <person name="Gowin J."/>
            <person name="Greiner C."/>
            <person name="Han Y."/>
            <person name="Hu H."/>
            <person name="Hughes D.S.T."/>
            <person name="Huylmans A.-K."/>
            <person name="Kemena C."/>
            <person name="Kremer L.P.M."/>
            <person name="Lee S.L."/>
            <person name="Lopez-Ezquerra A."/>
            <person name="Mallet L."/>
            <person name="Monroy-Kuhn J.M."/>
            <person name="Moser A."/>
            <person name="Murali S.C."/>
            <person name="Muzny D.M."/>
            <person name="Otani S."/>
            <person name="Piulachs M.-D."/>
            <person name="Poelchau M."/>
            <person name="Qu J."/>
            <person name="Schaub F."/>
            <person name="Wada-Katsumata A."/>
            <person name="Worley K.C."/>
            <person name="Xie Q."/>
            <person name="Ylla G."/>
            <person name="Poulsen M."/>
            <person name="Gibbs R.A."/>
            <person name="Schal C."/>
            <person name="Richards S."/>
            <person name="Belles X."/>
            <person name="Korb J."/>
            <person name="Bornberg-Bauer E."/>
        </authorList>
    </citation>
    <scope>NUCLEOTIDE SEQUENCE [LARGE SCALE GENOMIC DNA]</scope>
    <source>
        <tissue evidence="1">Whole body</tissue>
    </source>
</reference>
<dbReference type="InterPro" id="IPR052709">
    <property type="entry name" value="Transposase-MT_Hybrid"/>
</dbReference>
<accession>A0A2J7QUV0</accession>
<evidence type="ECO:0000313" key="1">
    <source>
        <dbReference type="EMBL" id="PNF32359.1"/>
    </source>
</evidence>
<dbReference type="Pfam" id="PF01359">
    <property type="entry name" value="Transposase_1"/>
    <property type="match status" value="1"/>
</dbReference>
<dbReference type="InterPro" id="IPR036397">
    <property type="entry name" value="RNaseH_sf"/>
</dbReference>